<evidence type="ECO:0000256" key="1">
    <source>
        <dbReference type="ARBA" id="ARBA00025788"/>
    </source>
</evidence>
<comment type="caution">
    <text evidence="4">The sequence shown here is derived from an EMBL/GenBank/DDBJ whole genome shotgun (WGS) entry which is preliminary data.</text>
</comment>
<dbReference type="EMBL" id="JANBTW010000013">
    <property type="protein sequence ID" value="KAJ2679300.1"/>
    <property type="molecule type" value="Genomic_DNA"/>
</dbReference>
<dbReference type="GO" id="GO:0005737">
    <property type="term" value="C:cytoplasm"/>
    <property type="evidence" value="ECO:0007669"/>
    <property type="project" value="UniProtKB-ARBA"/>
</dbReference>
<dbReference type="InterPro" id="IPR010400">
    <property type="entry name" value="PITH_dom"/>
</dbReference>
<dbReference type="OrthoDB" id="2635at2759"/>
<protein>
    <recommendedName>
        <fullName evidence="3">PITH domain-containing protein</fullName>
    </recommendedName>
</protein>
<dbReference type="PANTHER" id="PTHR12175">
    <property type="entry name" value="AD039 HT014 THIOREDOXIN FAMILY TRP26"/>
    <property type="match status" value="1"/>
</dbReference>
<evidence type="ECO:0000313" key="4">
    <source>
        <dbReference type="EMBL" id="KAJ2679300.1"/>
    </source>
</evidence>
<dbReference type="Proteomes" id="UP001151518">
    <property type="component" value="Unassembled WGS sequence"/>
</dbReference>
<accession>A0A9W8GBU5</accession>
<dbReference type="Gene3D" id="2.60.120.470">
    <property type="entry name" value="PITH domain"/>
    <property type="match status" value="1"/>
</dbReference>
<dbReference type="GO" id="GO:0005634">
    <property type="term" value="C:nucleus"/>
    <property type="evidence" value="ECO:0007669"/>
    <property type="project" value="TreeGrafter"/>
</dbReference>
<comment type="similarity">
    <text evidence="1">Belongs to the PITHD1 family.</text>
</comment>
<dbReference type="PROSITE" id="PS51532">
    <property type="entry name" value="PITH"/>
    <property type="match status" value="1"/>
</dbReference>
<proteinExistence type="inferred from homology"/>
<dbReference type="AlphaFoldDB" id="A0A9W8GBU5"/>
<name>A0A9W8GBU5_9FUNG</name>
<dbReference type="InterPro" id="IPR037047">
    <property type="entry name" value="PITH_dom_sf"/>
</dbReference>
<organism evidence="4 5">
    <name type="scientific">Coemansia spiralis</name>
    <dbReference type="NCBI Taxonomy" id="417178"/>
    <lineage>
        <taxon>Eukaryota</taxon>
        <taxon>Fungi</taxon>
        <taxon>Fungi incertae sedis</taxon>
        <taxon>Zoopagomycota</taxon>
        <taxon>Kickxellomycotina</taxon>
        <taxon>Kickxellomycetes</taxon>
        <taxon>Kickxellales</taxon>
        <taxon>Kickxellaceae</taxon>
        <taxon>Coemansia</taxon>
    </lineage>
</organism>
<sequence length="217" mass="24147">MSHCHGEANDHDHDHDHDHSHGHSHDADADTGIADSLFGKVNTDETWCLNESVPEAIKTVFKPWHQRLDTTRYVESDADAELLVFVPFTGMVKLKSIFVWGRGESAPSEVRVFANRDDLDFDSVGDARPTQEWALVDQAREPVEYPVRAAKFGAVRSLLLHFPASFGADQTAVYFLAFRGEWTELVDAPVVSVYEAKPNVADHKAPAGENFAHHSIS</sequence>
<evidence type="ECO:0000256" key="2">
    <source>
        <dbReference type="SAM" id="MobiDB-lite"/>
    </source>
</evidence>
<dbReference type="InterPro" id="IPR045099">
    <property type="entry name" value="PITH1-like"/>
</dbReference>
<dbReference type="InterPro" id="IPR008979">
    <property type="entry name" value="Galactose-bd-like_sf"/>
</dbReference>
<dbReference type="SUPFAM" id="SSF49785">
    <property type="entry name" value="Galactose-binding domain-like"/>
    <property type="match status" value="1"/>
</dbReference>
<evidence type="ECO:0000259" key="3">
    <source>
        <dbReference type="PROSITE" id="PS51532"/>
    </source>
</evidence>
<gene>
    <name evidence="4" type="ORF">GGI25_001656</name>
</gene>
<feature type="region of interest" description="Disordered" evidence="2">
    <location>
        <begin position="1"/>
        <end position="28"/>
    </location>
</feature>
<evidence type="ECO:0000313" key="5">
    <source>
        <dbReference type="Proteomes" id="UP001151518"/>
    </source>
</evidence>
<dbReference type="Pfam" id="PF06201">
    <property type="entry name" value="PITH"/>
    <property type="match status" value="1"/>
</dbReference>
<reference evidence="4" key="1">
    <citation type="submission" date="2022-07" db="EMBL/GenBank/DDBJ databases">
        <title>Phylogenomic reconstructions and comparative analyses of Kickxellomycotina fungi.</title>
        <authorList>
            <person name="Reynolds N.K."/>
            <person name="Stajich J.E."/>
            <person name="Barry K."/>
            <person name="Grigoriev I.V."/>
            <person name="Crous P."/>
            <person name="Smith M.E."/>
        </authorList>
    </citation>
    <scope>NUCLEOTIDE SEQUENCE</scope>
    <source>
        <strain evidence="4">NRRL 3115</strain>
    </source>
</reference>
<dbReference type="PANTHER" id="PTHR12175:SF1">
    <property type="entry name" value="PITH DOMAIN-CONTAINING PROTEIN 1"/>
    <property type="match status" value="1"/>
</dbReference>
<feature type="domain" description="PITH" evidence="3">
    <location>
        <begin position="26"/>
        <end position="198"/>
    </location>
</feature>